<dbReference type="SUPFAM" id="SSF51735">
    <property type="entry name" value="NAD(P)-binding Rossmann-fold domains"/>
    <property type="match status" value="1"/>
</dbReference>
<dbReference type="SMART" id="SM00829">
    <property type="entry name" value="PKS_ER"/>
    <property type="match status" value="1"/>
</dbReference>
<dbReference type="GO" id="GO:0046872">
    <property type="term" value="F:metal ion binding"/>
    <property type="evidence" value="ECO:0007669"/>
    <property type="project" value="UniProtKB-KW"/>
</dbReference>
<evidence type="ECO:0000256" key="6">
    <source>
        <dbReference type="SAM" id="MobiDB-lite"/>
    </source>
</evidence>
<dbReference type="InterPro" id="IPR020843">
    <property type="entry name" value="ER"/>
</dbReference>
<dbReference type="OrthoDB" id="9797931at2"/>
<dbReference type="PANTHER" id="PTHR43161">
    <property type="entry name" value="SORBITOL DEHYDROGENASE"/>
    <property type="match status" value="1"/>
</dbReference>
<name>A0A510V0V5_9CELL</name>
<reference evidence="8 9" key="1">
    <citation type="submission" date="2019-07" db="EMBL/GenBank/DDBJ databases">
        <title>Whole genome shotgun sequence of Cellulomonas xylanilytica NBRC 101102.</title>
        <authorList>
            <person name="Hosoyama A."/>
            <person name="Uohara A."/>
            <person name="Ohji S."/>
            <person name="Ichikawa N."/>
        </authorList>
    </citation>
    <scope>NUCLEOTIDE SEQUENCE [LARGE SCALE GENOMIC DNA]</scope>
    <source>
        <strain evidence="8 9">NBRC 101102</strain>
    </source>
</reference>
<evidence type="ECO:0000313" key="8">
    <source>
        <dbReference type="EMBL" id="GEK20527.1"/>
    </source>
</evidence>
<protein>
    <submittedName>
        <fullName evidence="8">L-idonate 5-dehydrogenase</fullName>
    </submittedName>
</protein>
<dbReference type="InterPro" id="IPR036291">
    <property type="entry name" value="NAD(P)-bd_dom_sf"/>
</dbReference>
<dbReference type="Pfam" id="PF08240">
    <property type="entry name" value="ADH_N"/>
    <property type="match status" value="1"/>
</dbReference>
<evidence type="ECO:0000256" key="1">
    <source>
        <dbReference type="ARBA" id="ARBA00001947"/>
    </source>
</evidence>
<dbReference type="EMBL" id="BJUB01000002">
    <property type="protein sequence ID" value="GEK20527.1"/>
    <property type="molecule type" value="Genomic_DNA"/>
</dbReference>
<dbReference type="AlphaFoldDB" id="A0A510V0V5"/>
<evidence type="ECO:0000313" key="9">
    <source>
        <dbReference type="Proteomes" id="UP000321118"/>
    </source>
</evidence>
<dbReference type="InterPro" id="IPR013154">
    <property type="entry name" value="ADH-like_N"/>
</dbReference>
<dbReference type="GO" id="GO:0016491">
    <property type="term" value="F:oxidoreductase activity"/>
    <property type="evidence" value="ECO:0007669"/>
    <property type="project" value="UniProtKB-KW"/>
</dbReference>
<dbReference type="InterPro" id="IPR013149">
    <property type="entry name" value="ADH-like_C"/>
</dbReference>
<dbReference type="Gene3D" id="3.90.180.10">
    <property type="entry name" value="Medium-chain alcohol dehydrogenases, catalytic domain"/>
    <property type="match status" value="1"/>
</dbReference>
<accession>A0A510V0V5</accession>
<dbReference type="PANTHER" id="PTHR43161:SF9">
    <property type="entry name" value="SORBITOL DEHYDROGENASE"/>
    <property type="match status" value="1"/>
</dbReference>
<comment type="similarity">
    <text evidence="2">Belongs to the zinc-containing alcohol dehydrogenase family.</text>
</comment>
<evidence type="ECO:0000256" key="4">
    <source>
        <dbReference type="ARBA" id="ARBA00022833"/>
    </source>
</evidence>
<keyword evidence="3" id="KW-0479">Metal-binding</keyword>
<dbReference type="RefSeq" id="WP_146925999.1">
    <property type="nucleotide sequence ID" value="NZ_BJUB01000002.1"/>
</dbReference>
<proteinExistence type="inferred from homology"/>
<keyword evidence="9" id="KW-1185">Reference proteome</keyword>
<evidence type="ECO:0000256" key="5">
    <source>
        <dbReference type="ARBA" id="ARBA00023002"/>
    </source>
</evidence>
<evidence type="ECO:0000256" key="2">
    <source>
        <dbReference type="ARBA" id="ARBA00008072"/>
    </source>
</evidence>
<dbReference type="InterPro" id="IPR011032">
    <property type="entry name" value="GroES-like_sf"/>
</dbReference>
<comment type="cofactor">
    <cofactor evidence="1">
        <name>Zn(2+)</name>
        <dbReference type="ChEBI" id="CHEBI:29105"/>
    </cofactor>
</comment>
<evidence type="ECO:0000256" key="3">
    <source>
        <dbReference type="ARBA" id="ARBA00022723"/>
    </source>
</evidence>
<feature type="domain" description="Enoyl reductase (ER)" evidence="7">
    <location>
        <begin position="8"/>
        <end position="332"/>
    </location>
</feature>
<dbReference type="CDD" id="cd08232">
    <property type="entry name" value="idonate-5-DH"/>
    <property type="match status" value="1"/>
</dbReference>
<keyword evidence="5" id="KW-0560">Oxidoreductase</keyword>
<evidence type="ECO:0000259" key="7">
    <source>
        <dbReference type="SMART" id="SM00829"/>
    </source>
</evidence>
<comment type="caution">
    <text evidence="8">The sequence shown here is derived from an EMBL/GenBank/DDBJ whole genome shotgun (WGS) entry which is preliminary data.</text>
</comment>
<feature type="region of interest" description="Disordered" evidence="6">
    <location>
        <begin position="341"/>
        <end position="363"/>
    </location>
</feature>
<dbReference type="SUPFAM" id="SSF50129">
    <property type="entry name" value="GroES-like"/>
    <property type="match status" value="1"/>
</dbReference>
<keyword evidence="4" id="KW-0862">Zinc</keyword>
<sequence length="363" mass="37962">MRALVIRGTLDLVDAELPTPEPGPGEVRLRMAYGGICGSDLHYWAHGANAEYVLREPLVPGHEVSGTVDLDPRGDLAVGTPVVVHPARFGLPQAGLEASPHLWPGGSYLGSAATWPHTQGGMSEYLVVRQDMVRPLPADLPLRRAALAEPLAVALHAMTVAGDVAGARVLVSGCGPIGLLAVAAARRRGAAEIVAADVLAGPLSRAVGVGADATVQVGAEALPDGVFDVVLECSGVPAAIGPALRGARRRGVVVQVGMVPDEPRPVNLAALVSRELQLRGTFRFHDEIDEAIRMLTDDVGLEAVITHELPADQAEQAFRTAQDSEASGKVLVRLWHDGELVGDHRGDQGSAPVAEQRRTEGTA</sequence>
<organism evidence="8 9">
    <name type="scientific">Cellulomonas xylanilytica</name>
    <dbReference type="NCBI Taxonomy" id="233583"/>
    <lineage>
        <taxon>Bacteria</taxon>
        <taxon>Bacillati</taxon>
        <taxon>Actinomycetota</taxon>
        <taxon>Actinomycetes</taxon>
        <taxon>Micrococcales</taxon>
        <taxon>Cellulomonadaceae</taxon>
        <taxon>Cellulomonas</taxon>
    </lineage>
</organism>
<dbReference type="Pfam" id="PF00107">
    <property type="entry name" value="ADH_zinc_N"/>
    <property type="match status" value="1"/>
</dbReference>
<dbReference type="Proteomes" id="UP000321118">
    <property type="component" value="Unassembled WGS sequence"/>
</dbReference>
<gene>
    <name evidence="8" type="ORF">CXY01_10470</name>
</gene>
<dbReference type="Gene3D" id="3.40.50.720">
    <property type="entry name" value="NAD(P)-binding Rossmann-like Domain"/>
    <property type="match status" value="1"/>
</dbReference>